<comment type="caution">
    <text evidence="1">The sequence shown here is derived from an EMBL/GenBank/DDBJ whole genome shotgun (WGS) entry which is preliminary data.</text>
</comment>
<dbReference type="Proteomes" id="UP000807353">
    <property type="component" value="Unassembled WGS sequence"/>
</dbReference>
<dbReference type="OrthoDB" id="3365698at2759"/>
<dbReference type="AlphaFoldDB" id="A0A9P6CIT4"/>
<evidence type="ECO:0008006" key="3">
    <source>
        <dbReference type="Google" id="ProtNLM"/>
    </source>
</evidence>
<proteinExistence type="predicted"/>
<evidence type="ECO:0000313" key="1">
    <source>
        <dbReference type="EMBL" id="KAF9462204.1"/>
    </source>
</evidence>
<sequence length="453" mass="51285">MASSTLPPIEITEETKSYPRSLLDGEDIRRITERTACVFSKLPPEILTSIFRECAERIYLPICYPCSTVTMPWVLGQVCSSWKKFSENEPELWSSLTLSYTLVRDKVAFNQRVQETIIPRAKLEPISLTCSGRNYVESIVGPNFGGVIPMLVMPNLARFRHLSLSLDATALEPLISSSPILLKLLESVEIVYDRPFYGGPHNTMFEKRSITAFGFTPNLRKVRLQCRPYYRFVGENPVSLPWGQLTELSIDGGLPYSTVVTFLHSCVQLIRCHLFIEEEAVPCSNITLPRLQSISLDFNSSDSASSLLEILILPVLKDFRLCVDSFNPIYLQEILLAFLSRSECPLEYFELGYPYRNPIRDISVLLERMPRLRKLYLPILAPLTTPVIQRMIDGQLVPHLEAMHCSIPSLPMTLNLLEVRKSGRSPGAHESYRGIKCALIWGFDLQSKCVCGD</sequence>
<gene>
    <name evidence="1" type="ORF">BDZ94DRAFT_1322749</name>
</gene>
<keyword evidence="2" id="KW-1185">Reference proteome</keyword>
<dbReference type="EMBL" id="MU150274">
    <property type="protein sequence ID" value="KAF9462204.1"/>
    <property type="molecule type" value="Genomic_DNA"/>
</dbReference>
<evidence type="ECO:0000313" key="2">
    <source>
        <dbReference type="Proteomes" id="UP000807353"/>
    </source>
</evidence>
<reference evidence="1" key="1">
    <citation type="submission" date="2020-11" db="EMBL/GenBank/DDBJ databases">
        <authorList>
            <consortium name="DOE Joint Genome Institute"/>
            <person name="Ahrendt S."/>
            <person name="Riley R."/>
            <person name="Andreopoulos W."/>
            <person name="Labutti K."/>
            <person name="Pangilinan J."/>
            <person name="Ruiz-Duenas F.J."/>
            <person name="Barrasa J.M."/>
            <person name="Sanchez-Garcia M."/>
            <person name="Camarero S."/>
            <person name="Miyauchi S."/>
            <person name="Serrano A."/>
            <person name="Linde D."/>
            <person name="Babiker R."/>
            <person name="Drula E."/>
            <person name="Ayuso-Fernandez I."/>
            <person name="Pacheco R."/>
            <person name="Padilla G."/>
            <person name="Ferreira P."/>
            <person name="Barriuso J."/>
            <person name="Kellner H."/>
            <person name="Castanera R."/>
            <person name="Alfaro M."/>
            <person name="Ramirez L."/>
            <person name="Pisabarro A.G."/>
            <person name="Kuo A."/>
            <person name="Tritt A."/>
            <person name="Lipzen A."/>
            <person name="He G."/>
            <person name="Yan M."/>
            <person name="Ng V."/>
            <person name="Cullen D."/>
            <person name="Martin F."/>
            <person name="Rosso M.-N."/>
            <person name="Henrissat B."/>
            <person name="Hibbett D."/>
            <person name="Martinez A.T."/>
            <person name="Grigoriev I.V."/>
        </authorList>
    </citation>
    <scope>NUCLEOTIDE SEQUENCE</scope>
    <source>
        <strain evidence="1">CBS 247.69</strain>
    </source>
</reference>
<name>A0A9P6CIT4_9AGAR</name>
<protein>
    <recommendedName>
        <fullName evidence="3">F-box domain-containing protein</fullName>
    </recommendedName>
</protein>
<organism evidence="1 2">
    <name type="scientific">Collybia nuda</name>
    <dbReference type="NCBI Taxonomy" id="64659"/>
    <lineage>
        <taxon>Eukaryota</taxon>
        <taxon>Fungi</taxon>
        <taxon>Dikarya</taxon>
        <taxon>Basidiomycota</taxon>
        <taxon>Agaricomycotina</taxon>
        <taxon>Agaricomycetes</taxon>
        <taxon>Agaricomycetidae</taxon>
        <taxon>Agaricales</taxon>
        <taxon>Tricholomatineae</taxon>
        <taxon>Clitocybaceae</taxon>
        <taxon>Collybia</taxon>
    </lineage>
</organism>
<accession>A0A9P6CIT4</accession>